<dbReference type="InterPro" id="IPR050703">
    <property type="entry name" value="Flavin_MAO"/>
</dbReference>
<feature type="binding site" evidence="4">
    <location>
        <position position="242"/>
    </location>
    <ligand>
        <name>FAD</name>
        <dbReference type="ChEBI" id="CHEBI:57692"/>
    </ligand>
</feature>
<dbReference type="PANTHER" id="PTHR43563:SF1">
    <property type="entry name" value="AMINE OXIDASE [FLAVIN-CONTAINING] B"/>
    <property type="match status" value="1"/>
</dbReference>
<dbReference type="SUPFAM" id="SSF54373">
    <property type="entry name" value="FAD-linked reductases, C-terminal domain"/>
    <property type="match status" value="1"/>
</dbReference>
<dbReference type="InterPro" id="IPR002937">
    <property type="entry name" value="Amino_oxidase"/>
</dbReference>
<protein>
    <submittedName>
        <fullName evidence="6">NAD(P)-binding protein</fullName>
    </submittedName>
</protein>
<evidence type="ECO:0000259" key="5">
    <source>
        <dbReference type="Pfam" id="PF01593"/>
    </source>
</evidence>
<accession>A0A7K3WW74</accession>
<dbReference type="RefSeq" id="WP_163287220.1">
    <property type="nucleotide sequence ID" value="NZ_JAAGVY010000078.1"/>
</dbReference>
<dbReference type="InterPro" id="IPR006311">
    <property type="entry name" value="TAT_signal"/>
</dbReference>
<keyword evidence="7" id="KW-1185">Reference proteome</keyword>
<evidence type="ECO:0000256" key="2">
    <source>
        <dbReference type="ARBA" id="ARBA00005995"/>
    </source>
</evidence>
<name>A0A7K3WW74_9FLAO</name>
<dbReference type="PRINTS" id="PR00757">
    <property type="entry name" value="AMINEOXDASEF"/>
</dbReference>
<organism evidence="6 7">
    <name type="scientific">Cryomorpha ignava</name>
    <dbReference type="NCBI Taxonomy" id="101383"/>
    <lineage>
        <taxon>Bacteria</taxon>
        <taxon>Pseudomonadati</taxon>
        <taxon>Bacteroidota</taxon>
        <taxon>Flavobacteriia</taxon>
        <taxon>Flavobacteriales</taxon>
        <taxon>Cryomorphaceae</taxon>
        <taxon>Cryomorpha</taxon>
    </lineage>
</organism>
<gene>
    <name evidence="6" type="ORF">G3O08_19980</name>
</gene>
<sequence length="451" mass="50927">MSTRRTFLKQTAIATAGLAIGLPALGNLLPNSKTKVIIIGAGFAGLAAAYRLHLENVDFIILESRNRIGGRVFSNKITNDLVIEFGGEWVGNSHFRIQELCREFELELQNNQFDTHLIYKGEYSPSGKWDYSEKWNAKFQEIIKNYPSLTDADKIQLDKTDWWRYLVQNGCNGRDLDIRELMDSTDFGESIRHVSAFSALSEYAESSEKNEMDLKIKGGNGMLAEKLADKISKDKILLQHSVTRIEQGDKVKVLCANGQVLESDNIICTIPTFAINKIDWQPALPLEKMQALNELQYARINKHAMVFDKRFWGDESFDMVTDELPHYFYHATKNQKSPAGVLMSYSIGDKAAVIANQNNERNAQMAIQTLEPHFGKVQNLLTKQANYYWGNDDISKGAYAIYGKGQWFRIRPILQEPFLHTHFAGEHLADWQGFMEGAINTGEDAAAAVIG</sequence>
<dbReference type="PANTHER" id="PTHR43563">
    <property type="entry name" value="AMINE OXIDASE"/>
    <property type="match status" value="1"/>
</dbReference>
<dbReference type="EMBL" id="JAAGVY010000078">
    <property type="protein sequence ID" value="NEN25774.1"/>
    <property type="molecule type" value="Genomic_DNA"/>
</dbReference>
<dbReference type="SUPFAM" id="SSF51905">
    <property type="entry name" value="FAD/NAD(P)-binding domain"/>
    <property type="match status" value="1"/>
</dbReference>
<dbReference type="InterPro" id="IPR001613">
    <property type="entry name" value="Flavin_amine_oxidase"/>
</dbReference>
<reference evidence="6 7" key="1">
    <citation type="submission" date="2020-02" db="EMBL/GenBank/DDBJ databases">
        <title>Out from the shadows clarifying the taxonomy of the family Cryomorphaceae and related taxa by utilizing the GTDB taxonomic framework.</title>
        <authorList>
            <person name="Bowman J.P."/>
        </authorList>
    </citation>
    <scope>NUCLEOTIDE SEQUENCE [LARGE SCALE GENOMIC DNA]</scope>
    <source>
        <strain evidence="6 7">QSSC 1-22</strain>
    </source>
</reference>
<dbReference type="Proteomes" id="UP000486602">
    <property type="component" value="Unassembled WGS sequence"/>
</dbReference>
<comment type="cofactor">
    <cofactor evidence="1">
        <name>FAD</name>
        <dbReference type="ChEBI" id="CHEBI:57692"/>
    </cofactor>
</comment>
<evidence type="ECO:0000313" key="7">
    <source>
        <dbReference type="Proteomes" id="UP000486602"/>
    </source>
</evidence>
<dbReference type="NCBIfam" id="TIGR01409">
    <property type="entry name" value="TAT_signal_seq"/>
    <property type="match status" value="1"/>
</dbReference>
<comment type="similarity">
    <text evidence="2">Belongs to the flavin monoamine oxidase family.</text>
</comment>
<feature type="binding site" evidence="4">
    <location>
        <position position="426"/>
    </location>
    <ligand>
        <name>FAD</name>
        <dbReference type="ChEBI" id="CHEBI:57692"/>
    </ligand>
</feature>
<evidence type="ECO:0000313" key="6">
    <source>
        <dbReference type="EMBL" id="NEN25774.1"/>
    </source>
</evidence>
<dbReference type="PROSITE" id="PS51318">
    <property type="entry name" value="TAT"/>
    <property type="match status" value="1"/>
</dbReference>
<dbReference type="AlphaFoldDB" id="A0A7K3WW74"/>
<keyword evidence="3" id="KW-0560">Oxidoreductase</keyword>
<proteinExistence type="inferred from homology"/>
<dbReference type="InterPro" id="IPR019546">
    <property type="entry name" value="TAT_signal_bac_arc"/>
</dbReference>
<dbReference type="GO" id="GO:0016491">
    <property type="term" value="F:oxidoreductase activity"/>
    <property type="evidence" value="ECO:0007669"/>
    <property type="project" value="UniProtKB-KW"/>
</dbReference>
<dbReference type="InterPro" id="IPR036188">
    <property type="entry name" value="FAD/NAD-bd_sf"/>
</dbReference>
<evidence type="ECO:0000256" key="3">
    <source>
        <dbReference type="ARBA" id="ARBA00023002"/>
    </source>
</evidence>
<dbReference type="Pfam" id="PF01593">
    <property type="entry name" value="Amino_oxidase"/>
    <property type="match status" value="1"/>
</dbReference>
<evidence type="ECO:0000256" key="4">
    <source>
        <dbReference type="PIRSR" id="PIRSR601613-1"/>
    </source>
</evidence>
<dbReference type="Gene3D" id="3.50.50.60">
    <property type="entry name" value="FAD/NAD(P)-binding domain"/>
    <property type="match status" value="1"/>
</dbReference>
<evidence type="ECO:0000256" key="1">
    <source>
        <dbReference type="ARBA" id="ARBA00001974"/>
    </source>
</evidence>
<comment type="caution">
    <text evidence="6">The sequence shown here is derived from an EMBL/GenBank/DDBJ whole genome shotgun (WGS) entry which is preliminary data.</text>
</comment>
<feature type="domain" description="Amine oxidase" evidence="5">
    <location>
        <begin position="43"/>
        <end position="450"/>
    </location>
</feature>